<gene>
    <name evidence="1" type="ORF">TY91_02080</name>
</gene>
<proteinExistence type="predicted"/>
<name>A0A166HLA9_SECCO</name>
<organism evidence="1 2">
    <name type="scientific">Secundilactobacillus collinoides</name>
    <name type="common">Lactobacillus collinoides</name>
    <dbReference type="NCBI Taxonomy" id="33960"/>
    <lineage>
        <taxon>Bacteria</taxon>
        <taxon>Bacillati</taxon>
        <taxon>Bacillota</taxon>
        <taxon>Bacilli</taxon>
        <taxon>Lactobacillales</taxon>
        <taxon>Lactobacillaceae</taxon>
        <taxon>Secundilactobacillus</taxon>
    </lineage>
</organism>
<reference evidence="1 2" key="1">
    <citation type="submission" date="2015-02" db="EMBL/GenBank/DDBJ databases">
        <title>Draft genome sequence of Lactobacillus collinoides CUPV2371 isolated from a natural cider, the first genome sequence of a strain of this species.</title>
        <authorList>
            <person name="Puertas A.I."/>
            <person name="Spano G."/>
            <person name="Capozzi V."/>
            <person name="Lamontanara A."/>
            <person name="Orru L."/>
            <person name="Duenas M.T."/>
        </authorList>
    </citation>
    <scope>NUCLEOTIDE SEQUENCE [LARGE SCALE GENOMIC DNA]</scope>
    <source>
        <strain evidence="1 2">237</strain>
    </source>
</reference>
<keyword evidence="2" id="KW-1185">Reference proteome</keyword>
<comment type="caution">
    <text evidence="1">The sequence shown here is derived from an EMBL/GenBank/DDBJ whole genome shotgun (WGS) entry which is preliminary data.</text>
</comment>
<dbReference type="Proteomes" id="UP000076480">
    <property type="component" value="Unassembled WGS sequence"/>
</dbReference>
<evidence type="ECO:0000313" key="2">
    <source>
        <dbReference type="Proteomes" id="UP000076480"/>
    </source>
</evidence>
<evidence type="ECO:0000313" key="1">
    <source>
        <dbReference type="EMBL" id="KZL42857.1"/>
    </source>
</evidence>
<protein>
    <submittedName>
        <fullName evidence="1">Uncharacterized protein</fullName>
    </submittedName>
</protein>
<sequence>MFQKAGLLKAQFCFVLSVFEVKRATEGRFAKSPFLFCAFLSSRLNALLKAGGYCISQLWHKIQVRDFLPELTYAPPPKRLLPRSLL</sequence>
<dbReference type="EMBL" id="JYDC01000016">
    <property type="protein sequence ID" value="KZL42857.1"/>
    <property type="molecule type" value="Genomic_DNA"/>
</dbReference>
<accession>A0A166HLA9</accession>
<dbReference type="AlphaFoldDB" id="A0A166HLA9"/>
<dbReference type="PATRIC" id="fig|33960.6.peg.800"/>